<comment type="subcellular location">
    <subcellularLocation>
        <location evidence="1">Cell outer membrane</location>
        <topology evidence="1">Multi-pass membrane protein</topology>
    </subcellularLocation>
</comment>
<keyword evidence="3" id="KW-1134">Transmembrane beta strand</keyword>
<evidence type="ECO:0000256" key="11">
    <source>
        <dbReference type="SAM" id="MobiDB-lite"/>
    </source>
</evidence>
<evidence type="ECO:0000256" key="7">
    <source>
        <dbReference type="ARBA" id="ARBA00023065"/>
    </source>
</evidence>
<name>A0A1Z1F891_9SPHN</name>
<sequence length="201" mass="22240">MIAFPLACSRLIRTTVSTTNIPISPPGKPGGQLHHQNEGSLLDADHPANGVPFARRSTAQGCIGGTQANLAGQTLPLSPKWKFNTGIDYNTPLNDDMNVTAGVFYRYQSAVQFDILGNPKTRQDGYGVVNLRVGLEASDYASRGWSVELFVNNLLDKNYYSYLFDRSNRFTYPDGSDRTALVARYDRTSFRYAGIRGTLEF</sequence>
<proteinExistence type="predicted"/>
<dbReference type="RefSeq" id="WP_157668090.1">
    <property type="nucleotide sequence ID" value="NZ_CP019602.1"/>
</dbReference>
<keyword evidence="8" id="KW-0798">TonB box</keyword>
<dbReference type="InterPro" id="IPR039426">
    <property type="entry name" value="TonB-dep_rcpt-like"/>
</dbReference>
<dbReference type="EMBL" id="CP019602">
    <property type="protein sequence ID" value="ARU15019.1"/>
    <property type="molecule type" value="Genomic_DNA"/>
</dbReference>
<keyword evidence="14" id="KW-1185">Reference proteome</keyword>
<dbReference type="GO" id="GO:0009279">
    <property type="term" value="C:cell outer membrane"/>
    <property type="evidence" value="ECO:0007669"/>
    <property type="project" value="UniProtKB-SubCell"/>
</dbReference>
<evidence type="ECO:0000256" key="8">
    <source>
        <dbReference type="ARBA" id="ARBA00023077"/>
    </source>
</evidence>
<accession>A0A1Z1F891</accession>
<evidence type="ECO:0000256" key="6">
    <source>
        <dbReference type="ARBA" id="ARBA00023004"/>
    </source>
</evidence>
<protein>
    <recommendedName>
        <fullName evidence="12">TonB-dependent receptor-like beta-barrel domain-containing protein</fullName>
    </recommendedName>
</protein>
<keyword evidence="10" id="KW-0998">Cell outer membrane</keyword>
<dbReference type="InterPro" id="IPR036942">
    <property type="entry name" value="Beta-barrel_TonB_sf"/>
</dbReference>
<dbReference type="KEGG" id="cman:A9D14_01045"/>
<gene>
    <name evidence="13" type="ORF">A9D14_01045</name>
</gene>
<evidence type="ECO:0000256" key="9">
    <source>
        <dbReference type="ARBA" id="ARBA00023136"/>
    </source>
</evidence>
<dbReference type="Proteomes" id="UP000195807">
    <property type="component" value="Chromosome"/>
</dbReference>
<keyword evidence="2" id="KW-0813">Transport</keyword>
<evidence type="ECO:0000313" key="13">
    <source>
        <dbReference type="EMBL" id="ARU15019.1"/>
    </source>
</evidence>
<evidence type="ECO:0000313" key="14">
    <source>
        <dbReference type="Proteomes" id="UP000195807"/>
    </source>
</evidence>
<evidence type="ECO:0000256" key="10">
    <source>
        <dbReference type="ARBA" id="ARBA00023237"/>
    </source>
</evidence>
<keyword evidence="6" id="KW-0408">Iron</keyword>
<reference evidence="13 14" key="1">
    <citation type="submission" date="2017-01" db="EMBL/GenBank/DDBJ databases">
        <title>Complete genome sequence of esterase-producing bacterium Croceicoccus marinus E4A9.</title>
        <authorList>
            <person name="Wu Y.-H."/>
            <person name="Cheng H."/>
            <person name="Xu L."/>
            <person name="Huo Y.-Y."/>
            <person name="Wang C.-S."/>
            <person name="Xu X.-W."/>
        </authorList>
    </citation>
    <scope>NUCLEOTIDE SEQUENCE [LARGE SCALE GENOMIC DNA]</scope>
    <source>
        <strain evidence="13 14">E4A9</strain>
    </source>
</reference>
<evidence type="ECO:0000256" key="3">
    <source>
        <dbReference type="ARBA" id="ARBA00022452"/>
    </source>
</evidence>
<evidence type="ECO:0000256" key="2">
    <source>
        <dbReference type="ARBA" id="ARBA00022448"/>
    </source>
</evidence>
<keyword evidence="9" id="KW-0472">Membrane</keyword>
<dbReference type="SUPFAM" id="SSF56935">
    <property type="entry name" value="Porins"/>
    <property type="match status" value="1"/>
</dbReference>
<evidence type="ECO:0000256" key="5">
    <source>
        <dbReference type="ARBA" id="ARBA00022692"/>
    </source>
</evidence>
<dbReference type="GO" id="GO:0006826">
    <property type="term" value="P:iron ion transport"/>
    <property type="evidence" value="ECO:0007669"/>
    <property type="project" value="UniProtKB-KW"/>
</dbReference>
<dbReference type="AlphaFoldDB" id="A0A1Z1F891"/>
<organism evidence="13 14">
    <name type="scientific">Croceicoccus marinus</name>
    <dbReference type="NCBI Taxonomy" id="450378"/>
    <lineage>
        <taxon>Bacteria</taxon>
        <taxon>Pseudomonadati</taxon>
        <taxon>Pseudomonadota</taxon>
        <taxon>Alphaproteobacteria</taxon>
        <taxon>Sphingomonadales</taxon>
        <taxon>Erythrobacteraceae</taxon>
        <taxon>Croceicoccus</taxon>
    </lineage>
</organism>
<dbReference type="Gene3D" id="2.40.170.20">
    <property type="entry name" value="TonB-dependent receptor, beta-barrel domain"/>
    <property type="match status" value="1"/>
</dbReference>
<keyword evidence="5" id="KW-0812">Transmembrane</keyword>
<dbReference type="OrthoDB" id="9786526at2"/>
<feature type="domain" description="TonB-dependent receptor-like beta-barrel" evidence="12">
    <location>
        <begin position="66"/>
        <end position="154"/>
    </location>
</feature>
<keyword evidence="7" id="KW-0406">Ion transport</keyword>
<evidence type="ECO:0000259" key="12">
    <source>
        <dbReference type="Pfam" id="PF00593"/>
    </source>
</evidence>
<evidence type="ECO:0000256" key="4">
    <source>
        <dbReference type="ARBA" id="ARBA00022496"/>
    </source>
</evidence>
<evidence type="ECO:0000256" key="1">
    <source>
        <dbReference type="ARBA" id="ARBA00004571"/>
    </source>
</evidence>
<keyword evidence="4" id="KW-0410">Iron transport</keyword>
<dbReference type="Pfam" id="PF00593">
    <property type="entry name" value="TonB_dep_Rec_b-barrel"/>
    <property type="match status" value="1"/>
</dbReference>
<dbReference type="PANTHER" id="PTHR32552">
    <property type="entry name" value="FERRICHROME IRON RECEPTOR-RELATED"/>
    <property type="match status" value="1"/>
</dbReference>
<dbReference type="PANTHER" id="PTHR32552:SF81">
    <property type="entry name" value="TONB-DEPENDENT OUTER MEMBRANE RECEPTOR"/>
    <property type="match status" value="1"/>
</dbReference>
<dbReference type="STRING" id="450378.GCA_001661675_00210"/>
<dbReference type="InterPro" id="IPR000531">
    <property type="entry name" value="Beta-barrel_TonB"/>
</dbReference>
<feature type="region of interest" description="Disordered" evidence="11">
    <location>
        <begin position="19"/>
        <end position="50"/>
    </location>
</feature>